<reference evidence="2 3" key="1">
    <citation type="submission" date="2014-04" db="EMBL/GenBank/DDBJ databases">
        <authorList>
            <consortium name="DOE Joint Genome Institute"/>
            <person name="Kuo A."/>
            <person name="Ruytinx J."/>
            <person name="Rineau F."/>
            <person name="Colpaert J."/>
            <person name="Kohler A."/>
            <person name="Nagy L.G."/>
            <person name="Floudas D."/>
            <person name="Copeland A."/>
            <person name="Barry K.W."/>
            <person name="Cichocki N."/>
            <person name="Veneault-Fourrey C."/>
            <person name="LaButti K."/>
            <person name="Lindquist E.A."/>
            <person name="Lipzen A."/>
            <person name="Lundell T."/>
            <person name="Morin E."/>
            <person name="Murat C."/>
            <person name="Sun H."/>
            <person name="Tunlid A."/>
            <person name="Henrissat B."/>
            <person name="Grigoriev I.V."/>
            <person name="Hibbett D.S."/>
            <person name="Martin F."/>
            <person name="Nordberg H.P."/>
            <person name="Cantor M.N."/>
            <person name="Hua S.X."/>
        </authorList>
    </citation>
    <scope>NUCLEOTIDE SEQUENCE [LARGE SCALE GENOMIC DNA]</scope>
    <source>
        <strain evidence="2 3">UH-Slu-Lm8-n1</strain>
    </source>
</reference>
<dbReference type="AlphaFoldDB" id="A0A0D0AR83"/>
<evidence type="ECO:0000313" key="2">
    <source>
        <dbReference type="EMBL" id="KIK36802.1"/>
    </source>
</evidence>
<evidence type="ECO:0000256" key="1">
    <source>
        <dbReference type="SAM" id="MobiDB-lite"/>
    </source>
</evidence>
<dbReference type="EMBL" id="KN835497">
    <property type="protein sequence ID" value="KIK36802.1"/>
    <property type="molecule type" value="Genomic_DNA"/>
</dbReference>
<feature type="region of interest" description="Disordered" evidence="1">
    <location>
        <begin position="15"/>
        <end position="56"/>
    </location>
</feature>
<name>A0A0D0AR83_9AGAM</name>
<dbReference type="OrthoDB" id="2698260at2759"/>
<proteinExistence type="predicted"/>
<protein>
    <submittedName>
        <fullName evidence="2">Uncharacterized protein</fullName>
    </submittedName>
</protein>
<accession>A0A0D0AR83</accession>
<gene>
    <name evidence="2" type="ORF">CY34DRAFT_491466</name>
</gene>
<evidence type="ECO:0000313" key="3">
    <source>
        <dbReference type="Proteomes" id="UP000054485"/>
    </source>
</evidence>
<keyword evidence="3" id="KW-1185">Reference proteome</keyword>
<dbReference type="InParanoid" id="A0A0D0AR83"/>
<feature type="compositionally biased region" description="Basic residues" evidence="1">
    <location>
        <begin position="22"/>
        <end position="40"/>
    </location>
</feature>
<dbReference type="HOGENOM" id="CLU_126716_0_0_1"/>
<organism evidence="2 3">
    <name type="scientific">Suillus luteus UH-Slu-Lm8-n1</name>
    <dbReference type="NCBI Taxonomy" id="930992"/>
    <lineage>
        <taxon>Eukaryota</taxon>
        <taxon>Fungi</taxon>
        <taxon>Dikarya</taxon>
        <taxon>Basidiomycota</taxon>
        <taxon>Agaricomycotina</taxon>
        <taxon>Agaricomycetes</taxon>
        <taxon>Agaricomycetidae</taxon>
        <taxon>Boletales</taxon>
        <taxon>Suillineae</taxon>
        <taxon>Suillaceae</taxon>
        <taxon>Suillus</taxon>
    </lineage>
</organism>
<sequence>MSGLNVSRITDAISLATQQSSKSKRSSTRRTRRKKNKKQKQCSQKPLAIPDNSNPKEKEPWLDLSFLGDRHYTEKDFLCNYWRNTVADEQPMRLDYFLNVFDAHERELWQGFSNDYVPSWAQYTEVRQGGEGDDEQKLHSGERVHVKRTTEWRPGPVMLKVPNNNWIGGLGEDLDDFSMDDEV</sequence>
<reference evidence="3" key="2">
    <citation type="submission" date="2015-01" db="EMBL/GenBank/DDBJ databases">
        <title>Evolutionary Origins and Diversification of the Mycorrhizal Mutualists.</title>
        <authorList>
            <consortium name="DOE Joint Genome Institute"/>
            <consortium name="Mycorrhizal Genomics Consortium"/>
            <person name="Kohler A."/>
            <person name="Kuo A."/>
            <person name="Nagy L.G."/>
            <person name="Floudas D."/>
            <person name="Copeland A."/>
            <person name="Barry K.W."/>
            <person name="Cichocki N."/>
            <person name="Veneault-Fourrey C."/>
            <person name="LaButti K."/>
            <person name="Lindquist E.A."/>
            <person name="Lipzen A."/>
            <person name="Lundell T."/>
            <person name="Morin E."/>
            <person name="Murat C."/>
            <person name="Riley R."/>
            <person name="Ohm R."/>
            <person name="Sun H."/>
            <person name="Tunlid A."/>
            <person name="Henrissat B."/>
            <person name="Grigoriev I.V."/>
            <person name="Hibbett D.S."/>
            <person name="Martin F."/>
        </authorList>
    </citation>
    <scope>NUCLEOTIDE SEQUENCE [LARGE SCALE GENOMIC DNA]</scope>
    <source>
        <strain evidence="3">UH-Slu-Lm8-n1</strain>
    </source>
</reference>
<dbReference type="Proteomes" id="UP000054485">
    <property type="component" value="Unassembled WGS sequence"/>
</dbReference>